<evidence type="ECO:0008006" key="6">
    <source>
        <dbReference type="Google" id="ProtNLM"/>
    </source>
</evidence>
<name>A0ABV1GTY0_9BACT</name>
<protein>
    <recommendedName>
        <fullName evidence="6">Vitellogenin II</fullName>
    </recommendedName>
</protein>
<dbReference type="EMBL" id="JBBMFL010000001">
    <property type="protein sequence ID" value="MEQ2543567.1"/>
    <property type="molecule type" value="Genomic_DNA"/>
</dbReference>
<dbReference type="RefSeq" id="WP_349093613.1">
    <property type="nucleotide sequence ID" value="NZ_JBBMFL010000001.1"/>
</dbReference>
<feature type="compositionally biased region" description="Low complexity" evidence="2">
    <location>
        <begin position="270"/>
        <end position="317"/>
    </location>
</feature>
<feature type="compositionally biased region" description="Low complexity" evidence="2">
    <location>
        <begin position="366"/>
        <end position="379"/>
    </location>
</feature>
<keyword evidence="1" id="KW-0175">Coiled coil</keyword>
<sequence>MKKLRILIGTVLLSAGLAGCTSAYYASAGYASDDLYAVHDKTQIARRKQAEAEAQRAAAEARRAEWEAKIAEAEAAAAENNYYEYQAADANPYQSVLADDYESAYARRLRGFESPSYKMPSSYLDARYSSAFSYASAYDPAFYNIVISGDQVWVEPKYITSMFGSWGTVIYGDPWYWGWNRPWGPSFSIGSWGWSFGWNSWYNPWYGPWGPWYSSWYDPWYRPGWGWGPGWHGGHHYYPAPGWGGHGRPYHSNIVRRPNPYTSPSGTRYGVGSRFGSPSSGSLRGSGSNRRNNFGVRSNNSGGSSRSRYDSGSPSRGSRYDDTYRNSGGSTYNRGGSYNSGSSSPYSRGGSSSGSSGGGSRGGSGTTSSGGSYRNSGGR</sequence>
<accession>A0ABV1GTY0</accession>
<dbReference type="PROSITE" id="PS51257">
    <property type="entry name" value="PROKAR_LIPOPROTEIN"/>
    <property type="match status" value="1"/>
</dbReference>
<feature type="coiled-coil region" evidence="1">
    <location>
        <begin position="42"/>
        <end position="88"/>
    </location>
</feature>
<evidence type="ECO:0000256" key="1">
    <source>
        <dbReference type="SAM" id="Coils"/>
    </source>
</evidence>
<feature type="compositionally biased region" description="Low complexity" evidence="2">
    <location>
        <begin position="325"/>
        <end position="350"/>
    </location>
</feature>
<evidence type="ECO:0000256" key="3">
    <source>
        <dbReference type="SAM" id="SignalP"/>
    </source>
</evidence>
<evidence type="ECO:0000256" key="2">
    <source>
        <dbReference type="SAM" id="MobiDB-lite"/>
    </source>
</evidence>
<gene>
    <name evidence="4" type="ORF">WMO46_01190</name>
</gene>
<evidence type="ECO:0000313" key="4">
    <source>
        <dbReference type="EMBL" id="MEQ2543567.1"/>
    </source>
</evidence>
<organism evidence="4 5">
    <name type="scientific">Alistipes intestinihominis</name>
    <dbReference type="NCBI Taxonomy" id="3133172"/>
    <lineage>
        <taxon>Bacteria</taxon>
        <taxon>Pseudomonadati</taxon>
        <taxon>Bacteroidota</taxon>
        <taxon>Bacteroidia</taxon>
        <taxon>Bacteroidales</taxon>
        <taxon>Rikenellaceae</taxon>
        <taxon>Alistipes</taxon>
    </lineage>
</organism>
<proteinExistence type="predicted"/>
<feature type="signal peptide" evidence="3">
    <location>
        <begin position="1"/>
        <end position="28"/>
    </location>
</feature>
<feature type="chain" id="PRO_5045767441" description="Vitellogenin II" evidence="3">
    <location>
        <begin position="29"/>
        <end position="379"/>
    </location>
</feature>
<feature type="region of interest" description="Disordered" evidence="2">
    <location>
        <begin position="254"/>
        <end position="379"/>
    </location>
</feature>
<keyword evidence="5" id="KW-1185">Reference proteome</keyword>
<reference evidence="4 5" key="1">
    <citation type="submission" date="2024-03" db="EMBL/GenBank/DDBJ databases">
        <title>Human intestinal bacterial collection.</title>
        <authorList>
            <person name="Pauvert C."/>
            <person name="Hitch T.C.A."/>
            <person name="Clavel T."/>
        </authorList>
    </citation>
    <scope>NUCLEOTIDE SEQUENCE [LARGE SCALE GENOMIC DNA]</scope>
    <source>
        <strain evidence="4 5">CLA-KB-H122</strain>
    </source>
</reference>
<dbReference type="Proteomes" id="UP001460202">
    <property type="component" value="Unassembled WGS sequence"/>
</dbReference>
<evidence type="ECO:0000313" key="5">
    <source>
        <dbReference type="Proteomes" id="UP001460202"/>
    </source>
</evidence>
<keyword evidence="3" id="KW-0732">Signal</keyword>
<comment type="caution">
    <text evidence="4">The sequence shown here is derived from an EMBL/GenBank/DDBJ whole genome shotgun (WGS) entry which is preliminary data.</text>
</comment>
<feature type="compositionally biased region" description="Gly residues" evidence="2">
    <location>
        <begin position="351"/>
        <end position="365"/>
    </location>
</feature>